<sequence length="477" mass="53169">MNTKRDPRFSQAIVNAKPVVIPISDIKPDEIAAENHQLERTVTQDGIARVFAQRYVGRLRYCYHARAWYCWSGSHWQRDETDVAFEFVRVLAREITETGEAKQLREVRKNAFASGVERYAKSDPAFAVTSAAWDIDRYLLGTPNGTVDLRNGALRRSRPEEGITRISAVAPSATADCPIWIDFLNQATNGDAGAVLFLQQWAGYCLTGDVSEHALVFCYGDGGNGKGVFLNTLVGIMGAYAVVAPADTFTASNHDRHPTELAMLRGARLVAASETEHGRAWAENRIKQLTGGDAITARFMRGDFFTFEPEFKLTIIGNHQPTLANVDAATRRRFNIVPFLHKPTKPDLGLTERLRGEWPAILRWMIDGCLDWQRNRLTRPQSVVAATAAYFEDQDLFGHWLSSSCDVQVTNDRLTEATAKLYASWKAFASQAGEKPGTVKSFSMTMQKRGFQSGRSGAVRFFRGLRISHHDDGSGDR</sequence>
<dbReference type="Proteomes" id="UP000316291">
    <property type="component" value="Unassembled WGS sequence"/>
</dbReference>
<dbReference type="OrthoDB" id="9763644at2"/>
<dbReference type="NCBIfam" id="NF011296">
    <property type="entry name" value="PRK14709.1"/>
    <property type="match status" value="1"/>
</dbReference>
<evidence type="ECO:0000313" key="5">
    <source>
        <dbReference type="EMBL" id="TWI73630.1"/>
    </source>
</evidence>
<evidence type="ECO:0000256" key="1">
    <source>
        <dbReference type="ARBA" id="ARBA00022741"/>
    </source>
</evidence>
<dbReference type="RefSeq" id="WP_145831391.1">
    <property type="nucleotide sequence ID" value="NZ_VLLA01000003.1"/>
</dbReference>
<reference evidence="5 6" key="1">
    <citation type="journal article" date="2015" name="Stand. Genomic Sci.">
        <title>Genomic Encyclopedia of Bacterial and Archaeal Type Strains, Phase III: the genomes of soil and plant-associated and newly described type strains.</title>
        <authorList>
            <person name="Whitman W.B."/>
            <person name="Woyke T."/>
            <person name="Klenk H.P."/>
            <person name="Zhou Y."/>
            <person name="Lilburn T.G."/>
            <person name="Beck B.J."/>
            <person name="De Vos P."/>
            <person name="Vandamme P."/>
            <person name="Eisen J.A."/>
            <person name="Garrity G."/>
            <person name="Hugenholtz P."/>
            <person name="Kyrpides N.C."/>
        </authorList>
    </citation>
    <scope>NUCLEOTIDE SEQUENCE [LARGE SCALE GENOMIC DNA]</scope>
    <source>
        <strain evidence="5 6">CGMCC 1.10948</strain>
    </source>
</reference>
<dbReference type="PROSITE" id="PS51206">
    <property type="entry name" value="SF3_HELICASE_1"/>
    <property type="match status" value="1"/>
</dbReference>
<dbReference type="PANTHER" id="PTHR35372:SF2">
    <property type="entry name" value="SF3 HELICASE DOMAIN-CONTAINING PROTEIN"/>
    <property type="match status" value="1"/>
</dbReference>
<organism evidence="5 6">
    <name type="scientific">Bradyrhizobium huanghuaihaiense</name>
    <dbReference type="NCBI Taxonomy" id="990078"/>
    <lineage>
        <taxon>Bacteria</taxon>
        <taxon>Pseudomonadati</taxon>
        <taxon>Pseudomonadota</taxon>
        <taxon>Alphaproteobacteria</taxon>
        <taxon>Hyphomicrobiales</taxon>
        <taxon>Nitrobacteraceae</taxon>
        <taxon>Bradyrhizobium</taxon>
    </lineage>
</organism>
<evidence type="ECO:0000256" key="2">
    <source>
        <dbReference type="ARBA" id="ARBA00022801"/>
    </source>
</evidence>
<dbReference type="NCBIfam" id="TIGR01613">
    <property type="entry name" value="primase_Cterm"/>
    <property type="match status" value="1"/>
</dbReference>
<keyword evidence="6" id="KW-1185">Reference proteome</keyword>
<dbReference type="InterPro" id="IPR051620">
    <property type="entry name" value="ORF904-like_C"/>
</dbReference>
<dbReference type="SMART" id="SM00885">
    <property type="entry name" value="D5_N"/>
    <property type="match status" value="1"/>
</dbReference>
<dbReference type="GO" id="GO:0016787">
    <property type="term" value="F:hydrolase activity"/>
    <property type="evidence" value="ECO:0007669"/>
    <property type="project" value="UniProtKB-KW"/>
</dbReference>
<dbReference type="AlphaFoldDB" id="A0A562RZC3"/>
<dbReference type="Pfam" id="PF08706">
    <property type="entry name" value="D5_N"/>
    <property type="match status" value="1"/>
</dbReference>
<keyword evidence="3" id="KW-0067">ATP-binding</keyword>
<keyword evidence="5" id="KW-0347">Helicase</keyword>
<keyword evidence="2" id="KW-0378">Hydrolase</keyword>
<evidence type="ECO:0000313" key="6">
    <source>
        <dbReference type="Proteomes" id="UP000316291"/>
    </source>
</evidence>
<proteinExistence type="predicted"/>
<dbReference type="EMBL" id="VLLA01000003">
    <property type="protein sequence ID" value="TWI73630.1"/>
    <property type="molecule type" value="Genomic_DNA"/>
</dbReference>
<feature type="domain" description="SF3 helicase" evidence="4">
    <location>
        <begin position="193"/>
        <end position="352"/>
    </location>
</feature>
<dbReference type="Gene3D" id="3.40.50.300">
    <property type="entry name" value="P-loop containing nucleotide triphosphate hydrolases"/>
    <property type="match status" value="1"/>
</dbReference>
<keyword evidence="1" id="KW-0547">Nucleotide-binding</keyword>
<dbReference type="InterPro" id="IPR014015">
    <property type="entry name" value="Helicase_SF3_DNA-vir"/>
</dbReference>
<protein>
    <submittedName>
        <fullName evidence="5">Putative DNA primase/helicase</fullName>
    </submittedName>
</protein>
<dbReference type="InterPro" id="IPR045455">
    <property type="entry name" value="NrS-1_pol-like_helicase"/>
</dbReference>
<name>A0A562RZC3_9BRAD</name>
<dbReference type="InterPro" id="IPR027417">
    <property type="entry name" value="P-loop_NTPase"/>
</dbReference>
<evidence type="ECO:0000256" key="3">
    <source>
        <dbReference type="ARBA" id="ARBA00022840"/>
    </source>
</evidence>
<gene>
    <name evidence="5" type="ORF">IQ16_01768</name>
</gene>
<dbReference type="InterPro" id="IPR006500">
    <property type="entry name" value="Helicase_put_C_phage/plasmid"/>
</dbReference>
<dbReference type="Pfam" id="PF19263">
    <property type="entry name" value="DUF5906"/>
    <property type="match status" value="1"/>
</dbReference>
<evidence type="ECO:0000259" key="4">
    <source>
        <dbReference type="PROSITE" id="PS51206"/>
    </source>
</evidence>
<comment type="caution">
    <text evidence="5">The sequence shown here is derived from an EMBL/GenBank/DDBJ whole genome shotgun (WGS) entry which is preliminary data.</text>
</comment>
<dbReference type="InterPro" id="IPR014818">
    <property type="entry name" value="Phage/plasmid_primase_P4_C"/>
</dbReference>
<dbReference type="PANTHER" id="PTHR35372">
    <property type="entry name" value="ATP BINDING PROTEIN-RELATED"/>
    <property type="match status" value="1"/>
</dbReference>
<accession>A0A562RZC3</accession>
<dbReference type="GO" id="GO:0004386">
    <property type="term" value="F:helicase activity"/>
    <property type="evidence" value="ECO:0007669"/>
    <property type="project" value="UniProtKB-KW"/>
</dbReference>
<dbReference type="GO" id="GO:0005524">
    <property type="term" value="F:ATP binding"/>
    <property type="evidence" value="ECO:0007669"/>
    <property type="project" value="UniProtKB-KW"/>
</dbReference>